<dbReference type="Pfam" id="PF03160">
    <property type="entry name" value="Calx-beta"/>
    <property type="match status" value="6"/>
</dbReference>
<dbReference type="Pfam" id="PF14312">
    <property type="entry name" value="FG-GAP_2"/>
    <property type="match status" value="1"/>
</dbReference>
<dbReference type="InterPro" id="IPR003644">
    <property type="entry name" value="Calx_beta"/>
</dbReference>
<sequence length="1341" mass="137017">MNTKPLSVLLTCVKAFVLFALVVVTSACSQGGSTVTAQQPDGGGIAIPAALRNLSADSTLTAYIRVDGGERQQMSISDGNATISLTGISQGSHTFTVEFEYISNSTPGNPIIVARASKTIDVGPGDNPLDILEADYETDSFDEDGDGVSNLDEILNGSSPFASISVSAISGNTAEDGTTAQFTVVLTSAPTADVSIVISSSDTSEGSVDQDNITFSADNWSTLQTITVTGIDDNFADGDSDYSIVISAATSQDADYNGLDPVDISLVNTDDDTAGFTVSALSGNTTETGVSITFTLALTSMPSADVSIDASSSDTSEGVIDPSSITFTPDNWSTPQTITVTGVDDDLIDGNQSYAIQFAAATSADSLYDGQSPVDVQVVNIDDDSAAFNISPISGNTGEDGTAATFSAQLTTQPTANVTIDITSSDTSEGTVSHASIVFNSDNWNTAQIITVTGVDDAVDDGDQSYVINLAAATSTDADYAGLIPGNITVTNIDDDNAGFVISPISGDTAESGTTTSFTVALSSAPTASVTLAITSSDVNENTVSPSSITFDSSNWNVAQTITVTGVDDAVDDGNQTSTILLAAATSIDSGYNGRKPADVMVINTDDDGQPSVTLSIDNASLAEAGGVATLTATLTGASAQNIVVNLGYSGTSTQGNDYSASNSINIPAGDTTGTALISAQQDSLDEDNESIVVNINSVTNGIESGTQQVNASIIDDDQQPSVTLSINTASPLAEAGGTANLTATLSEVSGRPVTVTLTYTGTATADTDYSSADTIIIPAGNTFAQTTLTAIDDVLDETDETVIVDISRVSNGVEITAEQVTASITDDDIPQVTFMTATQNVAEGGGPVTLSITSDQAPASDISVAFTVTGTATAGADHDLTNGEIIIPTGQTTGTTSFSVQNDNVAETNETIIVTLNNPVNATLGAAIVHTVTITDNDSPGFIVGPISGNTTEEGTTATFNVALLSSPTADVTIGISSSDETEGTVDKTSITFSTSSWNMAQTITVTGLDDGTVDGDQNYVITLAAATSSDANYNGLNPNDVTLTNIDRNLPPSASNVSIVDENAGSAVVGDSLTGSYTYADVNGDSEGTSTYRWLRNGEAIGGAQALTYTLVAADSGQIITFEVTPVAATGVSTGEAVTSDGITVDLSAAVLSLEFGIKQLQFGWPAVNNATYYRLMENPDGTSGFTQRGADITTTSHTLDIAVHRQDWSNARYLLQACNSNLCSNSNEVSTLGGVLSAIGYVKASNAEARDLFGTSVALSSDGNTLAVGAVLESSNATGISTDGTGEDNNLADRAGAVYVFSRNSGSWVQQAYVKASNAEAIDRFGVSVALSDDGNTL</sequence>
<dbReference type="InterPro" id="IPR026919">
    <property type="entry name" value="ADGRV1"/>
</dbReference>
<evidence type="ECO:0000313" key="5">
    <source>
        <dbReference type="EMBL" id="VAX05439.1"/>
    </source>
</evidence>
<protein>
    <recommendedName>
        <fullName evidence="4">Calx-beta domain-containing protein</fullName>
    </recommendedName>
</protein>
<keyword evidence="2" id="KW-0677">Repeat</keyword>
<evidence type="ECO:0000259" key="4">
    <source>
        <dbReference type="SMART" id="SM00237"/>
    </source>
</evidence>
<dbReference type="Pfam" id="PF23197">
    <property type="entry name" value="IG_AIR9"/>
    <property type="match status" value="1"/>
</dbReference>
<name>A0A3B1AHP3_9ZZZZ</name>
<evidence type="ECO:0000256" key="1">
    <source>
        <dbReference type="ARBA" id="ARBA00022729"/>
    </source>
</evidence>
<evidence type="ECO:0000256" key="2">
    <source>
        <dbReference type="ARBA" id="ARBA00022737"/>
    </source>
</evidence>
<keyword evidence="1" id="KW-0732">Signal</keyword>
<reference evidence="5" key="1">
    <citation type="submission" date="2018-06" db="EMBL/GenBank/DDBJ databases">
        <authorList>
            <person name="Zhirakovskaya E."/>
        </authorList>
    </citation>
    <scope>NUCLEOTIDE SEQUENCE</scope>
</reference>
<dbReference type="SUPFAM" id="SSF141072">
    <property type="entry name" value="CalX-like"/>
    <property type="match status" value="5"/>
</dbReference>
<accession>A0A3B1AHP3</accession>
<dbReference type="GO" id="GO:0016020">
    <property type="term" value="C:membrane"/>
    <property type="evidence" value="ECO:0007669"/>
    <property type="project" value="InterPro"/>
</dbReference>
<dbReference type="InterPro" id="IPR038081">
    <property type="entry name" value="CalX-like_sf"/>
</dbReference>
<keyword evidence="3" id="KW-0106">Calcium</keyword>
<dbReference type="SMART" id="SM00237">
    <property type="entry name" value="Calx_beta"/>
    <property type="match status" value="2"/>
</dbReference>
<dbReference type="InterPro" id="IPR056284">
    <property type="entry name" value="AIR9-like_A9"/>
</dbReference>
<gene>
    <name evidence="5" type="ORF">MNBD_GAMMA19-1651</name>
</gene>
<feature type="domain" description="Calx-beta" evidence="4">
    <location>
        <begin position="821"/>
        <end position="918"/>
    </location>
</feature>
<proteinExistence type="predicted"/>
<dbReference type="EMBL" id="UOFV01000536">
    <property type="protein sequence ID" value="VAX05439.1"/>
    <property type="molecule type" value="Genomic_DNA"/>
</dbReference>
<evidence type="ECO:0000256" key="3">
    <source>
        <dbReference type="ARBA" id="ARBA00022837"/>
    </source>
</evidence>
<dbReference type="PANTHER" id="PTHR46682:SF1">
    <property type="entry name" value="ADHESION G-PROTEIN COUPLED RECEPTOR V1"/>
    <property type="match status" value="1"/>
</dbReference>
<organism evidence="5">
    <name type="scientific">hydrothermal vent metagenome</name>
    <dbReference type="NCBI Taxonomy" id="652676"/>
    <lineage>
        <taxon>unclassified sequences</taxon>
        <taxon>metagenomes</taxon>
        <taxon>ecological metagenomes</taxon>
    </lineage>
</organism>
<dbReference type="PANTHER" id="PTHR46682">
    <property type="entry name" value="ADHESION G-PROTEIN COUPLED RECEPTOR V1"/>
    <property type="match status" value="1"/>
</dbReference>
<dbReference type="Gene3D" id="2.60.40.2700">
    <property type="match status" value="1"/>
</dbReference>
<dbReference type="PROSITE" id="PS51257">
    <property type="entry name" value="PROKAR_LIPOPROTEIN"/>
    <property type="match status" value="1"/>
</dbReference>
<dbReference type="InterPro" id="IPR013517">
    <property type="entry name" value="FG-GAP"/>
</dbReference>
<dbReference type="GO" id="GO:0004930">
    <property type="term" value="F:G protein-coupled receptor activity"/>
    <property type="evidence" value="ECO:0007669"/>
    <property type="project" value="InterPro"/>
</dbReference>
<feature type="non-terminal residue" evidence="5">
    <location>
        <position position="1341"/>
    </location>
</feature>
<feature type="domain" description="Calx-beta" evidence="4">
    <location>
        <begin position="600"/>
        <end position="697"/>
    </location>
</feature>
<dbReference type="Gene3D" id="2.60.40.2030">
    <property type="match status" value="3"/>
</dbReference>